<accession>A0A8H7RZD9</accession>
<feature type="compositionally biased region" description="Basic and acidic residues" evidence="6">
    <location>
        <begin position="479"/>
        <end position="495"/>
    </location>
</feature>
<keyword evidence="3" id="KW-0862">Zinc</keyword>
<keyword evidence="1" id="KW-0479">Metal-binding</keyword>
<evidence type="ECO:0000256" key="5">
    <source>
        <dbReference type="PROSITE-ProRule" id="PRU00134"/>
    </source>
</evidence>
<proteinExistence type="inferred from homology"/>
<evidence type="ECO:0000259" key="7">
    <source>
        <dbReference type="PROSITE" id="PS50865"/>
    </source>
</evidence>
<feature type="region of interest" description="Disordered" evidence="6">
    <location>
        <begin position="473"/>
        <end position="495"/>
    </location>
</feature>
<dbReference type="AlphaFoldDB" id="A0A8H7RZD9"/>
<dbReference type="SMART" id="SM00671">
    <property type="entry name" value="SEL1"/>
    <property type="match status" value="4"/>
</dbReference>
<dbReference type="Pfam" id="PF01753">
    <property type="entry name" value="zf-MYND"/>
    <property type="match status" value="1"/>
</dbReference>
<dbReference type="SUPFAM" id="SSF81901">
    <property type="entry name" value="HCP-like"/>
    <property type="match status" value="2"/>
</dbReference>
<evidence type="ECO:0000313" key="8">
    <source>
        <dbReference type="EMBL" id="KAG2220694.1"/>
    </source>
</evidence>
<dbReference type="PANTHER" id="PTHR11102">
    <property type="entry name" value="SEL-1-LIKE PROTEIN"/>
    <property type="match status" value="1"/>
</dbReference>
<dbReference type="PANTHER" id="PTHR11102:SF160">
    <property type="entry name" value="ERAD-ASSOCIATED E3 UBIQUITIN-PROTEIN LIGASE COMPONENT HRD3"/>
    <property type="match status" value="1"/>
</dbReference>
<evidence type="ECO:0000256" key="4">
    <source>
        <dbReference type="ARBA" id="ARBA00038101"/>
    </source>
</evidence>
<organism evidence="8 9">
    <name type="scientific">Circinella minor</name>
    <dbReference type="NCBI Taxonomy" id="1195481"/>
    <lineage>
        <taxon>Eukaryota</taxon>
        <taxon>Fungi</taxon>
        <taxon>Fungi incertae sedis</taxon>
        <taxon>Mucoromycota</taxon>
        <taxon>Mucoromycotina</taxon>
        <taxon>Mucoromycetes</taxon>
        <taxon>Mucorales</taxon>
        <taxon>Lichtheimiaceae</taxon>
        <taxon>Circinella</taxon>
    </lineage>
</organism>
<dbReference type="InterPro" id="IPR002893">
    <property type="entry name" value="Znf_MYND"/>
</dbReference>
<dbReference type="Gene3D" id="6.10.140.2220">
    <property type="match status" value="1"/>
</dbReference>
<dbReference type="SUPFAM" id="SSF144232">
    <property type="entry name" value="HIT/MYND zinc finger-like"/>
    <property type="match status" value="1"/>
</dbReference>
<dbReference type="InterPro" id="IPR011990">
    <property type="entry name" value="TPR-like_helical_dom_sf"/>
</dbReference>
<evidence type="ECO:0000256" key="3">
    <source>
        <dbReference type="ARBA" id="ARBA00022833"/>
    </source>
</evidence>
<comment type="caution">
    <text evidence="8">The sequence shown here is derived from an EMBL/GenBank/DDBJ whole genome shotgun (WGS) entry which is preliminary data.</text>
</comment>
<comment type="similarity">
    <text evidence="4">Belongs to the sel-1 family.</text>
</comment>
<dbReference type="Gene3D" id="1.25.40.10">
    <property type="entry name" value="Tetratricopeptide repeat domain"/>
    <property type="match status" value="1"/>
</dbReference>
<dbReference type="OrthoDB" id="9922773at2759"/>
<evidence type="ECO:0000256" key="2">
    <source>
        <dbReference type="ARBA" id="ARBA00022771"/>
    </source>
</evidence>
<dbReference type="InterPro" id="IPR006597">
    <property type="entry name" value="Sel1-like"/>
</dbReference>
<feature type="region of interest" description="Disordered" evidence="6">
    <location>
        <begin position="1"/>
        <end position="20"/>
    </location>
</feature>
<evidence type="ECO:0000256" key="6">
    <source>
        <dbReference type="SAM" id="MobiDB-lite"/>
    </source>
</evidence>
<dbReference type="EMBL" id="JAEPRB010000132">
    <property type="protein sequence ID" value="KAG2220694.1"/>
    <property type="molecule type" value="Genomic_DNA"/>
</dbReference>
<dbReference type="Pfam" id="PF08238">
    <property type="entry name" value="Sel1"/>
    <property type="match status" value="4"/>
</dbReference>
<feature type="domain" description="MYND-type" evidence="7">
    <location>
        <begin position="433"/>
        <end position="475"/>
    </location>
</feature>
<protein>
    <recommendedName>
        <fullName evidence="7">MYND-type domain-containing protein</fullName>
    </recommendedName>
</protein>
<sequence>MAQVLDQAANEPPAASEVPPFLGLSQRQSALLVALYNETDPDFAKQIPTALPIAAQQLAAEYEKRNSVGKKLERADPKYLDEYKEFETIQQEAVEQLSKTDMNIDKAAEGLDFEGSNRHDLLLGSFLYGGVRREASGPEDRASMSPVASPNFEGAKKLMERAVKLGCTMGAVQIGSFYVQEDKLANGKNMKKGEDCKKLAYQYYKQAADQGNPMACHKVAFFSENGYGCDENLDRAIEYYTKAYDQGYPDSAHNLGLIYQGHTQATAPRKELKKALEYLEQAKQWGYAASANALGRLYLLMSKNPQVAKDSGVEVDDKDEYIVTGIDFMEYAADNGDADAMLMLGLIFGSKDYGLYDMDKAQNYMELALVRGDPEAYNYLVRILRAKMAARAALEQENLENFDKLSLEDQAKLIRQVAKEATPEKVRHRQCSSTFCTNTEQKEGDFKKCGRCQRVSYCSRECQKEHWKHGHKAVCSTNAEEKPESTSTEEKPATQ</sequence>
<dbReference type="InterPro" id="IPR050767">
    <property type="entry name" value="Sel1_AlgK"/>
</dbReference>
<reference evidence="8 9" key="1">
    <citation type="submission" date="2020-12" db="EMBL/GenBank/DDBJ databases">
        <title>Metabolic potential, ecology and presence of endohyphal bacteria is reflected in genomic diversity of Mucoromycotina.</title>
        <authorList>
            <person name="Muszewska A."/>
            <person name="Okrasinska A."/>
            <person name="Steczkiewicz K."/>
            <person name="Drgas O."/>
            <person name="Orlowska M."/>
            <person name="Perlinska-Lenart U."/>
            <person name="Aleksandrzak-Piekarczyk T."/>
            <person name="Szatraj K."/>
            <person name="Zielenkiewicz U."/>
            <person name="Pilsyk S."/>
            <person name="Malc E."/>
            <person name="Mieczkowski P."/>
            <person name="Kruszewska J.S."/>
            <person name="Biernat P."/>
            <person name="Pawlowska J."/>
        </authorList>
    </citation>
    <scope>NUCLEOTIDE SEQUENCE [LARGE SCALE GENOMIC DNA]</scope>
    <source>
        <strain evidence="8 9">CBS 142.35</strain>
    </source>
</reference>
<evidence type="ECO:0000313" key="9">
    <source>
        <dbReference type="Proteomes" id="UP000646827"/>
    </source>
</evidence>
<keyword evidence="2 5" id="KW-0863">Zinc-finger</keyword>
<dbReference type="Proteomes" id="UP000646827">
    <property type="component" value="Unassembled WGS sequence"/>
</dbReference>
<dbReference type="PROSITE" id="PS50865">
    <property type="entry name" value="ZF_MYND_2"/>
    <property type="match status" value="1"/>
</dbReference>
<gene>
    <name evidence="8" type="ORF">INT45_012558</name>
</gene>
<evidence type="ECO:0000256" key="1">
    <source>
        <dbReference type="ARBA" id="ARBA00022723"/>
    </source>
</evidence>
<dbReference type="GO" id="GO:0008270">
    <property type="term" value="F:zinc ion binding"/>
    <property type="evidence" value="ECO:0007669"/>
    <property type="project" value="UniProtKB-KW"/>
</dbReference>
<name>A0A8H7RZD9_9FUNG</name>
<keyword evidence="9" id="KW-1185">Reference proteome</keyword>